<dbReference type="EMBL" id="BSOT01000005">
    <property type="protein sequence ID" value="GLR70444.1"/>
    <property type="molecule type" value="Genomic_DNA"/>
</dbReference>
<dbReference type="PROSITE" id="PS50042">
    <property type="entry name" value="CNMP_BINDING_3"/>
    <property type="match status" value="1"/>
</dbReference>
<dbReference type="InterPro" id="IPR018490">
    <property type="entry name" value="cNMP-bd_dom_sf"/>
</dbReference>
<dbReference type="InterPro" id="IPR000595">
    <property type="entry name" value="cNMP-bd_dom"/>
</dbReference>
<dbReference type="Proteomes" id="UP001156601">
    <property type="component" value="Unassembled WGS sequence"/>
</dbReference>
<dbReference type="RefSeq" id="WP_284216742.1">
    <property type="nucleotide sequence ID" value="NZ_BSOT01000005.1"/>
</dbReference>
<dbReference type="Gene3D" id="2.60.120.10">
    <property type="entry name" value="Jelly Rolls"/>
    <property type="match status" value="1"/>
</dbReference>
<dbReference type="SUPFAM" id="SSF51206">
    <property type="entry name" value="cAMP-binding domain-like"/>
    <property type="match status" value="1"/>
</dbReference>
<organism evidence="2 3">
    <name type="scientific">Agaribacter marinus</name>
    <dbReference type="NCBI Taxonomy" id="1431249"/>
    <lineage>
        <taxon>Bacteria</taxon>
        <taxon>Pseudomonadati</taxon>
        <taxon>Pseudomonadota</taxon>
        <taxon>Gammaproteobacteria</taxon>
        <taxon>Alteromonadales</taxon>
        <taxon>Alteromonadaceae</taxon>
        <taxon>Agaribacter</taxon>
    </lineage>
</organism>
<reference evidence="2" key="2">
    <citation type="submission" date="2023-01" db="EMBL/GenBank/DDBJ databases">
        <title>Draft genome sequence of Agaribacter marinus strain NBRC 110023.</title>
        <authorList>
            <person name="Sun Q."/>
            <person name="Mori K."/>
        </authorList>
    </citation>
    <scope>NUCLEOTIDE SEQUENCE</scope>
    <source>
        <strain evidence="2">NBRC 110023</strain>
    </source>
</reference>
<evidence type="ECO:0000313" key="2">
    <source>
        <dbReference type="EMBL" id="GLR70444.1"/>
    </source>
</evidence>
<comment type="caution">
    <text evidence="2">The sequence shown here is derived from an EMBL/GenBank/DDBJ whole genome shotgun (WGS) entry which is preliminary data.</text>
</comment>
<accession>A0AA37WJQ1</accession>
<dbReference type="AlphaFoldDB" id="A0AA37WJQ1"/>
<dbReference type="Pfam" id="PF00027">
    <property type="entry name" value="cNMP_binding"/>
    <property type="match status" value="1"/>
</dbReference>
<gene>
    <name evidence="2" type="ORF">GCM10007852_13520</name>
</gene>
<dbReference type="InterPro" id="IPR014710">
    <property type="entry name" value="RmlC-like_jellyroll"/>
</dbReference>
<dbReference type="SMART" id="SM00100">
    <property type="entry name" value="cNMP"/>
    <property type="match status" value="1"/>
</dbReference>
<keyword evidence="3" id="KW-1185">Reference proteome</keyword>
<protein>
    <submittedName>
        <fullName evidence="2">cAMP-binding protein</fullName>
    </submittedName>
</protein>
<proteinExistence type="predicted"/>
<sequence length="197" mass="22957">MTQAIAFKQLKKTMDSYSHLSDETWQTFQSFSKFRYVKKHSLIYQPGLIPDSFSFVVKGLVRAFAVGINGQEYNKNFFAENTFPGSMTALLTSSPSLLGFESLEQTVLIEIDFRRFRHLLFQKSDLMAFQIQYLEKNWLLHKDAREIKLVQDEATARYMQFKVEHPELLERIPLYHVASHLGITPTQLSRIRKSLAK</sequence>
<evidence type="ECO:0000259" key="1">
    <source>
        <dbReference type="PROSITE" id="PS50042"/>
    </source>
</evidence>
<reference evidence="2" key="1">
    <citation type="journal article" date="2014" name="Int. J. Syst. Evol. Microbiol.">
        <title>Complete genome sequence of Corynebacterium casei LMG S-19264T (=DSM 44701T), isolated from a smear-ripened cheese.</title>
        <authorList>
            <consortium name="US DOE Joint Genome Institute (JGI-PGF)"/>
            <person name="Walter F."/>
            <person name="Albersmeier A."/>
            <person name="Kalinowski J."/>
            <person name="Ruckert C."/>
        </authorList>
    </citation>
    <scope>NUCLEOTIDE SEQUENCE</scope>
    <source>
        <strain evidence="2">NBRC 110023</strain>
    </source>
</reference>
<dbReference type="CDD" id="cd00038">
    <property type="entry name" value="CAP_ED"/>
    <property type="match status" value="1"/>
</dbReference>
<evidence type="ECO:0000313" key="3">
    <source>
        <dbReference type="Proteomes" id="UP001156601"/>
    </source>
</evidence>
<name>A0AA37WJQ1_9ALTE</name>
<feature type="domain" description="Cyclic nucleotide-binding" evidence="1">
    <location>
        <begin position="36"/>
        <end position="137"/>
    </location>
</feature>